<dbReference type="AlphaFoldDB" id="A0A166KVP8"/>
<gene>
    <name evidence="2" type="ORF">FIBSPDRAFT_952916</name>
</gene>
<evidence type="ECO:0000313" key="2">
    <source>
        <dbReference type="EMBL" id="KZP22301.1"/>
    </source>
</evidence>
<dbReference type="Proteomes" id="UP000076532">
    <property type="component" value="Unassembled WGS sequence"/>
</dbReference>
<evidence type="ECO:0000313" key="3">
    <source>
        <dbReference type="Proteomes" id="UP000076532"/>
    </source>
</evidence>
<feature type="signal peptide" evidence="1">
    <location>
        <begin position="1"/>
        <end position="20"/>
    </location>
</feature>
<reference evidence="2 3" key="1">
    <citation type="journal article" date="2016" name="Mol. Biol. Evol.">
        <title>Comparative Genomics of Early-Diverging Mushroom-Forming Fungi Provides Insights into the Origins of Lignocellulose Decay Capabilities.</title>
        <authorList>
            <person name="Nagy L.G."/>
            <person name="Riley R."/>
            <person name="Tritt A."/>
            <person name="Adam C."/>
            <person name="Daum C."/>
            <person name="Floudas D."/>
            <person name="Sun H."/>
            <person name="Yadav J.S."/>
            <person name="Pangilinan J."/>
            <person name="Larsson K.H."/>
            <person name="Matsuura K."/>
            <person name="Barry K."/>
            <person name="Labutti K."/>
            <person name="Kuo R."/>
            <person name="Ohm R.A."/>
            <person name="Bhattacharya S.S."/>
            <person name="Shirouzu T."/>
            <person name="Yoshinaga Y."/>
            <person name="Martin F.M."/>
            <person name="Grigoriev I.V."/>
            <person name="Hibbett D.S."/>
        </authorList>
    </citation>
    <scope>NUCLEOTIDE SEQUENCE [LARGE SCALE GENOMIC DNA]</scope>
    <source>
        <strain evidence="2 3">CBS 109695</strain>
    </source>
</reference>
<dbReference type="STRING" id="436010.A0A166KVP8"/>
<proteinExistence type="predicted"/>
<evidence type="ECO:0000256" key="1">
    <source>
        <dbReference type="SAM" id="SignalP"/>
    </source>
</evidence>
<protein>
    <submittedName>
        <fullName evidence="2">Uncharacterized protein</fullName>
    </submittedName>
</protein>
<dbReference type="EMBL" id="KV417540">
    <property type="protein sequence ID" value="KZP22301.1"/>
    <property type="molecule type" value="Genomic_DNA"/>
</dbReference>
<dbReference type="OrthoDB" id="3342934at2759"/>
<sequence>MRFTLLTIAAFASLTGFVSAGHSIHIVNRCGYGTPTLAGPGIGPTNISGGYSSSGSITGVIVYLQNGRCGANGENCLIRSRGNLERRLLQRGYQQDTPSRLYFPLGFAYNDGKAGRECNNANCQCNYDAYCGPNDNGAIVGDPNPNVNIKFENEVLRPGPQELGHVHSNGTEFVIPDSLGESSDQHVNVLCSVVDNVLSM</sequence>
<name>A0A166KVP8_9AGAM</name>
<keyword evidence="1" id="KW-0732">Signal</keyword>
<accession>A0A166KVP8</accession>
<keyword evidence="3" id="KW-1185">Reference proteome</keyword>
<organism evidence="2 3">
    <name type="scientific">Athelia psychrophila</name>
    <dbReference type="NCBI Taxonomy" id="1759441"/>
    <lineage>
        <taxon>Eukaryota</taxon>
        <taxon>Fungi</taxon>
        <taxon>Dikarya</taxon>
        <taxon>Basidiomycota</taxon>
        <taxon>Agaricomycotina</taxon>
        <taxon>Agaricomycetes</taxon>
        <taxon>Agaricomycetidae</taxon>
        <taxon>Atheliales</taxon>
        <taxon>Atheliaceae</taxon>
        <taxon>Athelia</taxon>
    </lineage>
</organism>
<feature type="chain" id="PRO_5007876528" evidence="1">
    <location>
        <begin position="21"/>
        <end position="200"/>
    </location>
</feature>